<protein>
    <recommendedName>
        <fullName evidence="1">YdhG-like domain-containing protein</fullName>
    </recommendedName>
</protein>
<organism evidence="2 3">
    <name type="scientific">Sphingobacterium wenxiniae</name>
    <dbReference type="NCBI Taxonomy" id="683125"/>
    <lineage>
        <taxon>Bacteria</taxon>
        <taxon>Pseudomonadati</taxon>
        <taxon>Bacteroidota</taxon>
        <taxon>Sphingobacteriia</taxon>
        <taxon>Sphingobacteriales</taxon>
        <taxon>Sphingobacteriaceae</taxon>
        <taxon>Sphingobacterium</taxon>
    </lineage>
</organism>
<evidence type="ECO:0000313" key="2">
    <source>
        <dbReference type="EMBL" id="SFS31041.1"/>
    </source>
</evidence>
<dbReference type="STRING" id="683125.SAMN05660206_10173"/>
<dbReference type="SUPFAM" id="SSF47789">
    <property type="entry name" value="C-terminal domain of RNA polymerase alpha subunit"/>
    <property type="match status" value="1"/>
</dbReference>
<dbReference type="NCBIfam" id="NF005841">
    <property type="entry name" value="PRK07758.1"/>
    <property type="match status" value="1"/>
</dbReference>
<reference evidence="2 3" key="1">
    <citation type="submission" date="2016-10" db="EMBL/GenBank/DDBJ databases">
        <authorList>
            <person name="de Groot N.N."/>
        </authorList>
    </citation>
    <scope>NUCLEOTIDE SEQUENCE [LARGE SCALE GENOMIC DNA]</scope>
    <source>
        <strain evidence="2 3">DSM 22789</strain>
    </source>
</reference>
<keyword evidence="3" id="KW-1185">Reference proteome</keyword>
<dbReference type="InterPro" id="IPR014922">
    <property type="entry name" value="YdhG-like"/>
</dbReference>
<dbReference type="EMBL" id="FOZZ01000001">
    <property type="protein sequence ID" value="SFS31041.1"/>
    <property type="molecule type" value="Genomic_DNA"/>
</dbReference>
<dbReference type="SUPFAM" id="SSF159888">
    <property type="entry name" value="YdhG-like"/>
    <property type="match status" value="1"/>
</dbReference>
<dbReference type="Proteomes" id="UP000198785">
    <property type="component" value="Unassembled WGS sequence"/>
</dbReference>
<dbReference type="Gene3D" id="1.10.150.20">
    <property type="entry name" value="5' to 3' exonuclease, C-terminal subdomain"/>
    <property type="match status" value="1"/>
</dbReference>
<evidence type="ECO:0000313" key="3">
    <source>
        <dbReference type="Proteomes" id="UP000198785"/>
    </source>
</evidence>
<dbReference type="Pfam" id="PF08818">
    <property type="entry name" value="DUF1801"/>
    <property type="match status" value="1"/>
</dbReference>
<dbReference type="RefSeq" id="WP_244525779.1">
    <property type="nucleotide sequence ID" value="NZ_FOZZ01000001.1"/>
</dbReference>
<dbReference type="AlphaFoldDB" id="A0A1I6NSY0"/>
<dbReference type="Gene3D" id="3.90.1150.200">
    <property type="match status" value="1"/>
</dbReference>
<name>A0A1I6NSY0_9SPHI</name>
<feature type="domain" description="YdhG-like" evidence="1">
    <location>
        <begin position="120"/>
        <end position="211"/>
    </location>
</feature>
<proteinExistence type="predicted"/>
<evidence type="ECO:0000259" key="1">
    <source>
        <dbReference type="Pfam" id="PF08818"/>
    </source>
</evidence>
<gene>
    <name evidence="2" type="ORF">SAMN05660206_10173</name>
</gene>
<accession>A0A1I6NSY0</accession>
<sequence length="233" mass="26722">MKKKRSRKTCKKGHIFYKSSDCDTCPICEKENKPTTGFLSFFSSPVRNAMLAKGIDTLEKLSNFTEKEILSLHGIGKTSLPIFRTLLADAGLNFKEAKKVISKINEEISTYHALLTVEDKAIAEMLLEEIMQSLPEAENKVWHGHPVWFLDGNPIVGYSKQKAGMRLMFWSGGGFEEPGLSVRGKKFKDASVFYLKTSDIKKRDLKRWLKKSRDIQWDYKNLVKRKGKLERLK</sequence>